<organism evidence="1">
    <name type="scientific">Xanthomonas citri pv. phaseoli var. fuscans</name>
    <dbReference type="NCBI Taxonomy" id="473423"/>
    <lineage>
        <taxon>Bacteria</taxon>
        <taxon>Pseudomonadati</taxon>
        <taxon>Pseudomonadota</taxon>
        <taxon>Gammaproteobacteria</taxon>
        <taxon>Lysobacterales</taxon>
        <taxon>Lysobacteraceae</taxon>
        <taxon>Xanthomonas</taxon>
    </lineage>
</organism>
<dbReference type="EMBL" id="CP021018">
    <property type="protein sequence ID" value="ATS90653.1"/>
    <property type="molecule type" value="Genomic_DNA"/>
</dbReference>
<proteinExistence type="predicted"/>
<protein>
    <submittedName>
        <fullName evidence="1">Uncharacterized protein</fullName>
    </submittedName>
</protein>
<name>A0A808FLP3_XANCI</name>
<reference evidence="1" key="1">
    <citation type="journal article" date="2017" name="BMC Genomics">
        <title>Xanthomonas adaptation to common bean is associated with horizontal transfers of genes encoding TAL effectors.</title>
        <authorList>
            <person name="Ruh M."/>
            <person name="Briand M."/>
            <person name="Bonneau S."/>
            <person name="Jacques M.A."/>
            <person name="Chen N.W.G."/>
        </authorList>
    </citation>
    <scope>NUCLEOTIDE SEQUENCE [LARGE SCALE GENOMIC DNA]</scope>
    <source>
        <strain evidence="1">CFBP6167</strain>
    </source>
</reference>
<sequence length="74" mass="8128">MGAVVHASIVRRAQRLRRCTTARPWRGRPNHCAAGRRARALLGRQVPLVHSGDCASPIHLTTARDVVSPALSRR</sequence>
<dbReference type="AlphaFoldDB" id="A0A808FLP3"/>
<evidence type="ECO:0000313" key="1">
    <source>
        <dbReference type="EMBL" id="ATS90653.1"/>
    </source>
</evidence>
<accession>A0A808FLP3</accession>
<gene>
    <name evidence="1" type="ORF">XcfCFBP6167P_22310</name>
</gene>